<feature type="transmembrane region" description="Helical" evidence="2">
    <location>
        <begin position="262"/>
        <end position="284"/>
    </location>
</feature>
<dbReference type="OrthoDB" id="5347452at2759"/>
<dbReference type="RefSeq" id="XP_008081217.1">
    <property type="nucleotide sequence ID" value="XM_008083026.1"/>
</dbReference>
<gene>
    <name evidence="4" type="ORF">GLAREA_12244</name>
</gene>
<feature type="chain" id="PRO_5004508408" evidence="3">
    <location>
        <begin position="25"/>
        <end position="305"/>
    </location>
</feature>
<name>S3DYQ7_GLAL2</name>
<dbReference type="HOGENOM" id="CLU_912308_0_0_1"/>
<keyword evidence="2" id="KW-0812">Transmembrane</keyword>
<dbReference type="AlphaFoldDB" id="S3DYQ7"/>
<keyword evidence="3" id="KW-0732">Signal</keyword>
<feature type="compositionally biased region" description="Polar residues" evidence="1">
    <location>
        <begin position="230"/>
        <end position="248"/>
    </location>
</feature>
<keyword evidence="2" id="KW-0472">Membrane</keyword>
<protein>
    <submittedName>
        <fullName evidence="4">Uncharacterized protein</fullName>
    </submittedName>
</protein>
<keyword evidence="2" id="KW-1133">Transmembrane helix</keyword>
<keyword evidence="5" id="KW-1185">Reference proteome</keyword>
<reference evidence="4 5" key="1">
    <citation type="journal article" date="2013" name="BMC Genomics">
        <title>Genomics-driven discovery of the pneumocandin biosynthetic gene cluster in the fungus Glarea lozoyensis.</title>
        <authorList>
            <person name="Chen L."/>
            <person name="Yue Q."/>
            <person name="Zhang X."/>
            <person name="Xiang M."/>
            <person name="Wang C."/>
            <person name="Li S."/>
            <person name="Che Y."/>
            <person name="Ortiz-Lopez F.J."/>
            <person name="Bills G.F."/>
            <person name="Liu X."/>
            <person name="An Z."/>
        </authorList>
    </citation>
    <scope>NUCLEOTIDE SEQUENCE [LARGE SCALE GENOMIC DNA]</scope>
    <source>
        <strain evidence="5">ATCC 20868 / MF5171</strain>
    </source>
</reference>
<evidence type="ECO:0000313" key="5">
    <source>
        <dbReference type="Proteomes" id="UP000016922"/>
    </source>
</evidence>
<feature type="region of interest" description="Disordered" evidence="1">
    <location>
        <begin position="230"/>
        <end position="259"/>
    </location>
</feature>
<dbReference type="OMA" id="DYWCNDL"/>
<dbReference type="KEGG" id="glz:GLAREA_12244"/>
<sequence>MLSSQKGTLFYLLCLSSVQGLVSAEQNYVVETGTITQNLETHPKTTSAPNVEELRARNEAQKVLLAANNNICGYINGSSNQPWGCSLSSTCVFSTSSLPLVIPTAQKSSNNTNHDPIPSERRQPGGILCCDGERGCPAEPAPTACVDRGKFEYNTSCTGSCSTDPATLKCTSGIYIYCATLTLRTPSLNALYCNYISAYPTSHPAIVTLNNTFTPTTISHFYSYTPPPINSTSARGSQTSGKVTSTAKSVDGESKKPASKGVVGGVVGGIALVGLVCGGVLFWMRRKKKLEKGKSEESPRRKLVG</sequence>
<evidence type="ECO:0000256" key="3">
    <source>
        <dbReference type="SAM" id="SignalP"/>
    </source>
</evidence>
<dbReference type="GeneID" id="19471285"/>
<accession>S3DYQ7</accession>
<dbReference type="Proteomes" id="UP000016922">
    <property type="component" value="Unassembled WGS sequence"/>
</dbReference>
<proteinExistence type="predicted"/>
<evidence type="ECO:0000256" key="1">
    <source>
        <dbReference type="SAM" id="MobiDB-lite"/>
    </source>
</evidence>
<dbReference type="STRING" id="1116229.S3DYQ7"/>
<evidence type="ECO:0000313" key="4">
    <source>
        <dbReference type="EMBL" id="EPE31488.1"/>
    </source>
</evidence>
<dbReference type="EMBL" id="KE145361">
    <property type="protein sequence ID" value="EPE31488.1"/>
    <property type="molecule type" value="Genomic_DNA"/>
</dbReference>
<organism evidence="4 5">
    <name type="scientific">Glarea lozoyensis (strain ATCC 20868 / MF5171)</name>
    <dbReference type="NCBI Taxonomy" id="1116229"/>
    <lineage>
        <taxon>Eukaryota</taxon>
        <taxon>Fungi</taxon>
        <taxon>Dikarya</taxon>
        <taxon>Ascomycota</taxon>
        <taxon>Pezizomycotina</taxon>
        <taxon>Leotiomycetes</taxon>
        <taxon>Helotiales</taxon>
        <taxon>Helotiaceae</taxon>
        <taxon>Glarea</taxon>
    </lineage>
</organism>
<evidence type="ECO:0000256" key="2">
    <source>
        <dbReference type="SAM" id="Phobius"/>
    </source>
</evidence>
<feature type="signal peptide" evidence="3">
    <location>
        <begin position="1"/>
        <end position="24"/>
    </location>
</feature>